<evidence type="ECO:0000313" key="4">
    <source>
        <dbReference type="Proteomes" id="UP000298653"/>
    </source>
</evidence>
<evidence type="ECO:0000313" key="3">
    <source>
        <dbReference type="EMBL" id="QCP36941.1"/>
    </source>
</evidence>
<dbReference type="Proteomes" id="UP000298653">
    <property type="component" value="Chromosome"/>
</dbReference>
<dbReference type="PANTHER" id="PTHR35789">
    <property type="entry name" value="SPORE GERMINATION PROTEIN B3"/>
    <property type="match status" value="1"/>
</dbReference>
<accession>A0A4P8IIN7</accession>
<dbReference type="KEGG" id="arf:AR1Y2_3487"/>
<evidence type="ECO:0000256" key="1">
    <source>
        <dbReference type="SAM" id="SignalP"/>
    </source>
</evidence>
<dbReference type="InterPro" id="IPR008844">
    <property type="entry name" value="Spore_GerAC-like"/>
</dbReference>
<dbReference type="RefSeq" id="WP_137330093.1">
    <property type="nucleotide sequence ID" value="NZ_CP040058.1"/>
</dbReference>
<dbReference type="GO" id="GO:0016020">
    <property type="term" value="C:membrane"/>
    <property type="evidence" value="ECO:0007669"/>
    <property type="project" value="InterPro"/>
</dbReference>
<dbReference type="OrthoDB" id="1771654at2"/>
<proteinExistence type="predicted"/>
<name>A0A4P8IIN7_9FIRM</name>
<gene>
    <name evidence="3" type="ORF">AR1Y2_3487</name>
</gene>
<dbReference type="InterPro" id="IPR057336">
    <property type="entry name" value="GerAC_N"/>
</dbReference>
<keyword evidence="4" id="KW-1185">Reference proteome</keyword>
<sequence length="177" mass="19746">MKKIILSLVLTLCMCMGLAGCKEAGDIEDSSYVLAMGIEKTEHGYLIDYSCADFTKAQDNQGTKVPSKSIVYTGKSLNDANQKFERSQPKKLNFGHLKVIVFTNGQMDDTMIEELLDHSDIAKSVLVLKSRKTLKELFSIEKNLPISFGEYMAKGIESSPKVKKPKDLSLGRIYGRR</sequence>
<protein>
    <recommendedName>
        <fullName evidence="2">Spore germination protein N-terminal domain-containing protein</fullName>
    </recommendedName>
</protein>
<dbReference type="PROSITE" id="PS51257">
    <property type="entry name" value="PROKAR_LIPOPROTEIN"/>
    <property type="match status" value="1"/>
</dbReference>
<feature type="signal peptide" evidence="1">
    <location>
        <begin position="1"/>
        <end position="21"/>
    </location>
</feature>
<dbReference type="EMBL" id="CP040058">
    <property type="protein sequence ID" value="QCP36941.1"/>
    <property type="molecule type" value="Genomic_DNA"/>
</dbReference>
<keyword evidence="1" id="KW-0732">Signal</keyword>
<reference evidence="3 4" key="1">
    <citation type="submission" date="2019-05" db="EMBL/GenBank/DDBJ databases">
        <title>Complete genome sequencing of Anaerostipes rhamnosivorans.</title>
        <authorList>
            <person name="Bui T.P.N."/>
            <person name="de Vos W.M."/>
        </authorList>
    </citation>
    <scope>NUCLEOTIDE SEQUENCE [LARGE SCALE GENOMIC DNA]</scope>
    <source>
        <strain evidence="3 4">1y2</strain>
    </source>
</reference>
<dbReference type="Pfam" id="PF25198">
    <property type="entry name" value="Spore_GerAC_N"/>
    <property type="match status" value="1"/>
</dbReference>
<evidence type="ECO:0000259" key="2">
    <source>
        <dbReference type="Pfam" id="PF25198"/>
    </source>
</evidence>
<feature type="chain" id="PRO_5020345286" description="Spore germination protein N-terminal domain-containing protein" evidence="1">
    <location>
        <begin position="22"/>
        <end position="177"/>
    </location>
</feature>
<dbReference type="GO" id="GO:0009847">
    <property type="term" value="P:spore germination"/>
    <property type="evidence" value="ECO:0007669"/>
    <property type="project" value="InterPro"/>
</dbReference>
<feature type="domain" description="Spore germination protein N-terminal" evidence="2">
    <location>
        <begin position="26"/>
        <end position="173"/>
    </location>
</feature>
<organism evidence="3 4">
    <name type="scientific">Anaerostipes rhamnosivorans</name>
    <dbReference type="NCBI Taxonomy" id="1229621"/>
    <lineage>
        <taxon>Bacteria</taxon>
        <taxon>Bacillati</taxon>
        <taxon>Bacillota</taxon>
        <taxon>Clostridia</taxon>
        <taxon>Lachnospirales</taxon>
        <taxon>Lachnospiraceae</taxon>
        <taxon>Anaerostipes</taxon>
    </lineage>
</organism>
<dbReference type="PANTHER" id="PTHR35789:SF1">
    <property type="entry name" value="SPORE GERMINATION PROTEIN B3"/>
    <property type="match status" value="1"/>
</dbReference>
<dbReference type="AlphaFoldDB" id="A0A4P8IIN7"/>